<evidence type="ECO:0000259" key="16">
    <source>
        <dbReference type="PROSITE" id="PS52035"/>
    </source>
</evidence>
<feature type="active site" description="Proton donor/acceptor" evidence="15">
    <location>
        <position position="391"/>
    </location>
</feature>
<evidence type="ECO:0000256" key="8">
    <source>
        <dbReference type="ARBA" id="ARBA00022729"/>
    </source>
</evidence>
<dbReference type="CDD" id="cd03860">
    <property type="entry name" value="M14_CP_A-B_like"/>
    <property type="match status" value="1"/>
</dbReference>
<keyword evidence="10" id="KW-0862">Zinc</keyword>
<evidence type="ECO:0000256" key="9">
    <source>
        <dbReference type="ARBA" id="ARBA00022801"/>
    </source>
</evidence>
<organism evidence="17 18">
    <name type="scientific">Aedes aegypti</name>
    <name type="common">Yellowfever mosquito</name>
    <name type="synonym">Culex aegypti</name>
    <dbReference type="NCBI Taxonomy" id="7159"/>
    <lineage>
        <taxon>Eukaryota</taxon>
        <taxon>Metazoa</taxon>
        <taxon>Ecdysozoa</taxon>
        <taxon>Arthropoda</taxon>
        <taxon>Hexapoda</taxon>
        <taxon>Insecta</taxon>
        <taxon>Pterygota</taxon>
        <taxon>Neoptera</taxon>
        <taxon>Endopterygota</taxon>
        <taxon>Diptera</taxon>
        <taxon>Nematocera</taxon>
        <taxon>Culicoidea</taxon>
        <taxon>Culicidae</taxon>
        <taxon>Culicinae</taxon>
        <taxon>Aedini</taxon>
        <taxon>Aedes</taxon>
        <taxon>Stegomyia</taxon>
    </lineage>
</organism>
<evidence type="ECO:0000313" key="17">
    <source>
        <dbReference type="EnsemblMetazoa" id="AAEL010776-PB"/>
    </source>
</evidence>
<dbReference type="PROSITE" id="PS00132">
    <property type="entry name" value="CARBOXYPEPT_ZN_1"/>
    <property type="match status" value="1"/>
</dbReference>
<evidence type="ECO:0000256" key="13">
    <source>
        <dbReference type="ARBA" id="ARBA00057299"/>
    </source>
</evidence>
<keyword evidence="8" id="KW-0732">Signal</keyword>
<dbReference type="Proteomes" id="UP000008820">
    <property type="component" value="Chromosome 2"/>
</dbReference>
<evidence type="ECO:0000256" key="10">
    <source>
        <dbReference type="ARBA" id="ARBA00022833"/>
    </source>
</evidence>
<evidence type="ECO:0000256" key="7">
    <source>
        <dbReference type="ARBA" id="ARBA00022723"/>
    </source>
</evidence>
<evidence type="ECO:0000256" key="6">
    <source>
        <dbReference type="ARBA" id="ARBA00022670"/>
    </source>
</evidence>
<evidence type="ECO:0000256" key="3">
    <source>
        <dbReference type="ARBA" id="ARBA00005988"/>
    </source>
</evidence>
<dbReference type="InterPro" id="IPR036990">
    <property type="entry name" value="M14A-like_propep"/>
</dbReference>
<dbReference type="PROSITE" id="PS00133">
    <property type="entry name" value="CARBOXYPEPT_ZN_2"/>
    <property type="match status" value="1"/>
</dbReference>
<dbReference type="SMART" id="SM00631">
    <property type="entry name" value="Zn_pept"/>
    <property type="match status" value="1"/>
</dbReference>
<evidence type="ECO:0000256" key="11">
    <source>
        <dbReference type="ARBA" id="ARBA00023049"/>
    </source>
</evidence>
<dbReference type="InterPro" id="IPR057247">
    <property type="entry name" value="CARBOXYPEPT_ZN_2"/>
</dbReference>
<comment type="similarity">
    <text evidence="3 15">Belongs to the peptidase M14 family.</text>
</comment>
<dbReference type="InterPro" id="IPR000834">
    <property type="entry name" value="Peptidase_M14"/>
</dbReference>
<dbReference type="GO" id="GO:0008270">
    <property type="term" value="F:zinc ion binding"/>
    <property type="evidence" value="ECO:0007669"/>
    <property type="project" value="InterPro"/>
</dbReference>
<comment type="subcellular location">
    <subcellularLocation>
        <location evidence="2">Secreted</location>
    </subcellularLocation>
</comment>
<dbReference type="Gene3D" id="3.40.630.10">
    <property type="entry name" value="Zn peptidases"/>
    <property type="match status" value="1"/>
</dbReference>
<dbReference type="Gene3D" id="3.30.70.340">
    <property type="entry name" value="Metallocarboxypeptidase-like"/>
    <property type="match status" value="1"/>
</dbReference>
<evidence type="ECO:0000256" key="15">
    <source>
        <dbReference type="PROSITE-ProRule" id="PRU01379"/>
    </source>
</evidence>
<dbReference type="GO" id="GO:0005615">
    <property type="term" value="C:extracellular space"/>
    <property type="evidence" value="ECO:0007669"/>
    <property type="project" value="TreeGrafter"/>
</dbReference>
<evidence type="ECO:0000256" key="5">
    <source>
        <dbReference type="ARBA" id="ARBA00022645"/>
    </source>
</evidence>
<dbReference type="InterPro" id="IPR003146">
    <property type="entry name" value="M14A_act_pep"/>
</dbReference>
<evidence type="ECO:0000256" key="4">
    <source>
        <dbReference type="ARBA" id="ARBA00022525"/>
    </source>
</evidence>
<sequence length="435" mass="49283">MKKLVCYSKREKMGLSAAVAIVAVWLCIGVTYANEVARYDNYKVYEAIPSSNSQLKLLNELEESSDSLIFLKSSNKVGEKFNIVVAPHKVADFTEALYNEGISAKLLETNLQKSIDGEKHRMMSRRANESFDFNDYYELEDIHAWLEKLASQYDQVELLDGGHSFENRSIKGVKVSYKSGNPGIFVEGGIHAREWISPATVAYILNELLTSTDPKVRYIAENYDWYMFPSVNPDGYVYTHKKDRLWRKTRTPYSGGCFGADPNRNWDFHWAEQGTSNQCKSDIYAGPHPFSEVETKTLSQFITSLKGKIQAYISFHSYSQLLLFPYGHTNEHTPNHNDLNDIANATIASLAKRYGTRYTFGNTYDAIYPASGASMDWAYGKLGVNISYTYELRPGQESSGGFILPPKQIVPTGEETLDSLVTLLEESQRRGYYEN</sequence>
<keyword evidence="5" id="KW-0121">Carboxypeptidase</keyword>
<keyword evidence="12" id="KW-1015">Disulfide bond</keyword>
<keyword evidence="4" id="KW-0964">Secreted</keyword>
<keyword evidence="9" id="KW-0378">Hydrolase</keyword>
<reference evidence="17" key="2">
    <citation type="submission" date="2022-10" db="UniProtKB">
        <authorList>
            <consortium name="EnsemblMetazoa"/>
        </authorList>
    </citation>
    <scope>IDENTIFICATION</scope>
    <source>
        <strain evidence="17">LVP_AGWG</strain>
    </source>
</reference>
<dbReference type="SUPFAM" id="SSF53187">
    <property type="entry name" value="Zn-dependent exopeptidases"/>
    <property type="match status" value="1"/>
</dbReference>
<dbReference type="OrthoDB" id="3626597at2759"/>
<dbReference type="GO" id="GO:0004181">
    <property type="term" value="F:metallocarboxypeptidase activity"/>
    <property type="evidence" value="ECO:0007669"/>
    <property type="project" value="InterPro"/>
</dbReference>
<dbReference type="SUPFAM" id="SSF54897">
    <property type="entry name" value="Protease propeptides/inhibitors"/>
    <property type="match status" value="1"/>
</dbReference>
<accession>A0A903UN44</accession>
<evidence type="ECO:0000256" key="12">
    <source>
        <dbReference type="ARBA" id="ARBA00023157"/>
    </source>
</evidence>
<name>A0A903UN44_AEDAE</name>
<keyword evidence="6" id="KW-0645">Protease</keyword>
<proteinExistence type="inferred from homology"/>
<evidence type="ECO:0000256" key="2">
    <source>
        <dbReference type="ARBA" id="ARBA00004613"/>
    </source>
</evidence>
<keyword evidence="11" id="KW-0482">Metalloprotease</keyword>
<evidence type="ECO:0000256" key="14">
    <source>
        <dbReference type="ARBA" id="ARBA00069039"/>
    </source>
</evidence>
<dbReference type="PRINTS" id="PR00765">
    <property type="entry name" value="CRBOXYPTASEA"/>
</dbReference>
<reference evidence="17 18" key="1">
    <citation type="submission" date="2017-06" db="EMBL/GenBank/DDBJ databases">
        <title>Aedes aegypti genome working group (AGWG) sequencing and assembly.</title>
        <authorList>
            <consortium name="Aedes aegypti Genome Working Group (AGWG)"/>
            <person name="Matthews B.J."/>
        </authorList>
    </citation>
    <scope>NUCLEOTIDE SEQUENCE [LARGE SCALE GENOMIC DNA]</scope>
    <source>
        <strain evidence="17 18">LVP_AGWG</strain>
    </source>
</reference>
<dbReference type="FunFam" id="3.40.630.10:FF:000040">
    <property type="entry name" value="zinc carboxypeptidase"/>
    <property type="match status" value="1"/>
</dbReference>
<dbReference type="Pfam" id="PF00246">
    <property type="entry name" value="Peptidase_M14"/>
    <property type="match status" value="1"/>
</dbReference>
<evidence type="ECO:0000256" key="1">
    <source>
        <dbReference type="ARBA" id="ARBA00001947"/>
    </source>
</evidence>
<dbReference type="PANTHER" id="PTHR11705:SF156">
    <property type="entry name" value="RH39904P-RELATED"/>
    <property type="match status" value="1"/>
</dbReference>
<dbReference type="PANTHER" id="PTHR11705">
    <property type="entry name" value="PROTEASE FAMILY M14 CARBOXYPEPTIDASE A,B"/>
    <property type="match status" value="1"/>
</dbReference>
<dbReference type="FunFam" id="3.30.70.340:FF:000002">
    <property type="entry name" value="Carboxypeptidase A"/>
    <property type="match status" value="1"/>
</dbReference>
<comment type="function">
    <text evidence="13">Involved in the digestion of the blood meal.</text>
</comment>
<dbReference type="PROSITE" id="PS52035">
    <property type="entry name" value="PEPTIDASE_M14"/>
    <property type="match status" value="1"/>
</dbReference>
<comment type="cofactor">
    <cofactor evidence="1">
        <name>Zn(2+)</name>
        <dbReference type="ChEBI" id="CHEBI:29105"/>
    </cofactor>
</comment>
<dbReference type="EnsemblMetazoa" id="AAEL010776-RB">
    <property type="protein sequence ID" value="AAEL010776-PB"/>
    <property type="gene ID" value="AAEL010776"/>
</dbReference>
<evidence type="ECO:0000313" key="18">
    <source>
        <dbReference type="Proteomes" id="UP000008820"/>
    </source>
</evidence>
<protein>
    <recommendedName>
        <fullName evidence="14">Zinc carboxypeptidase A 1</fullName>
    </recommendedName>
</protein>
<keyword evidence="7" id="KW-0479">Metal-binding</keyword>
<keyword evidence="18" id="KW-1185">Reference proteome</keyword>
<dbReference type="Pfam" id="PF02244">
    <property type="entry name" value="Propep_M14"/>
    <property type="match status" value="1"/>
</dbReference>
<gene>
    <name evidence="17" type="primary">5573855</name>
</gene>
<dbReference type="AlphaFoldDB" id="A0A903UN44"/>
<dbReference type="GO" id="GO:0006508">
    <property type="term" value="P:proteolysis"/>
    <property type="evidence" value="ECO:0007669"/>
    <property type="project" value="UniProtKB-KW"/>
</dbReference>
<dbReference type="InterPro" id="IPR057246">
    <property type="entry name" value="CARBOXYPEPT_ZN_1"/>
</dbReference>
<feature type="domain" description="Peptidase M14" evidence="16">
    <location>
        <begin position="135"/>
        <end position="427"/>
    </location>
</feature>